<dbReference type="InterPro" id="IPR029016">
    <property type="entry name" value="GAF-like_dom_sf"/>
</dbReference>
<evidence type="ECO:0000256" key="8">
    <source>
        <dbReference type="ARBA" id="ARBA00022840"/>
    </source>
</evidence>
<evidence type="ECO:0000256" key="1">
    <source>
        <dbReference type="ARBA" id="ARBA00001593"/>
    </source>
</evidence>
<reference evidence="15" key="1">
    <citation type="submission" date="2013-04" db="EMBL/GenBank/DDBJ databases">
        <title>The genome sequencing project of 58 acetic acid bacteria.</title>
        <authorList>
            <person name="Okamoto-Kainuma A."/>
            <person name="Ishikawa M."/>
            <person name="Umino S."/>
            <person name="Koizumi Y."/>
            <person name="Shiwa Y."/>
            <person name="Yoshikawa H."/>
            <person name="Matsutani M."/>
            <person name="Matsushita K."/>
        </authorList>
    </citation>
    <scope>NUCLEOTIDE SEQUENCE</scope>
    <source>
        <strain evidence="15">DSM 15669</strain>
    </source>
</reference>
<dbReference type="Pfam" id="PF02743">
    <property type="entry name" value="dCache_1"/>
    <property type="match status" value="1"/>
</dbReference>
<dbReference type="RefSeq" id="WP_018979530.1">
    <property type="nucleotide sequence ID" value="NZ_BAQD01000001.1"/>
</dbReference>
<keyword evidence="8" id="KW-0067">ATP-binding</keyword>
<dbReference type="EMBL" id="BAQD01000001">
    <property type="protein sequence ID" value="GBQ04853.1"/>
    <property type="molecule type" value="Genomic_DNA"/>
</dbReference>
<evidence type="ECO:0000256" key="2">
    <source>
        <dbReference type="ARBA" id="ARBA00004651"/>
    </source>
</evidence>
<feature type="transmembrane region" description="Helical" evidence="13">
    <location>
        <begin position="351"/>
        <end position="370"/>
    </location>
</feature>
<dbReference type="InterPro" id="IPR033479">
    <property type="entry name" value="dCache_1"/>
</dbReference>
<feature type="domain" description="Guanylate cyclase" evidence="14">
    <location>
        <begin position="605"/>
        <end position="729"/>
    </location>
</feature>
<comment type="catalytic activity">
    <reaction evidence="1">
        <text>ATP = 3',5'-cyclic AMP + diphosphate</text>
        <dbReference type="Rhea" id="RHEA:15389"/>
        <dbReference type="ChEBI" id="CHEBI:30616"/>
        <dbReference type="ChEBI" id="CHEBI:33019"/>
        <dbReference type="ChEBI" id="CHEBI:58165"/>
        <dbReference type="EC" id="4.6.1.1"/>
    </reaction>
</comment>
<comment type="caution">
    <text evidence="15">The sequence shown here is derived from an EMBL/GenBank/DDBJ whole genome shotgun (WGS) entry which is preliminary data.</text>
</comment>
<evidence type="ECO:0000256" key="10">
    <source>
        <dbReference type="ARBA" id="ARBA00022989"/>
    </source>
</evidence>
<evidence type="ECO:0000256" key="3">
    <source>
        <dbReference type="ARBA" id="ARBA00012201"/>
    </source>
</evidence>
<dbReference type="Gene3D" id="3.30.450.40">
    <property type="match status" value="1"/>
</dbReference>
<evidence type="ECO:0000256" key="7">
    <source>
        <dbReference type="ARBA" id="ARBA00022741"/>
    </source>
</evidence>
<evidence type="ECO:0000256" key="4">
    <source>
        <dbReference type="ARBA" id="ARBA00022475"/>
    </source>
</evidence>
<keyword evidence="7" id="KW-0547">Nucleotide-binding</keyword>
<evidence type="ECO:0000256" key="5">
    <source>
        <dbReference type="ARBA" id="ARBA00022692"/>
    </source>
</evidence>
<dbReference type="PROSITE" id="PS50125">
    <property type="entry name" value="GUANYLATE_CYCLASE_2"/>
    <property type="match status" value="1"/>
</dbReference>
<proteinExistence type="predicted"/>
<dbReference type="SUPFAM" id="SSF55073">
    <property type="entry name" value="Nucleotide cyclase"/>
    <property type="match status" value="1"/>
</dbReference>
<protein>
    <recommendedName>
        <fullName evidence="3">adenylate cyclase</fullName>
        <ecNumber evidence="3">4.6.1.1</ecNumber>
    </recommendedName>
</protein>
<keyword evidence="9" id="KW-0460">Magnesium</keyword>
<dbReference type="SUPFAM" id="SSF103190">
    <property type="entry name" value="Sensory domain-like"/>
    <property type="match status" value="1"/>
</dbReference>
<dbReference type="Gene3D" id="3.30.70.1230">
    <property type="entry name" value="Nucleotide cyclase"/>
    <property type="match status" value="1"/>
</dbReference>
<keyword evidence="5 13" id="KW-0812">Transmembrane</keyword>
<evidence type="ECO:0000256" key="6">
    <source>
        <dbReference type="ARBA" id="ARBA00022723"/>
    </source>
</evidence>
<dbReference type="PANTHER" id="PTHR45627">
    <property type="entry name" value="ADENYLATE CYCLASE TYPE 1"/>
    <property type="match status" value="1"/>
</dbReference>
<dbReference type="Pfam" id="PF00211">
    <property type="entry name" value="Guanylate_cyc"/>
    <property type="match status" value="1"/>
</dbReference>
<name>A0ABQ0NX24_9PROT</name>
<keyword evidence="16" id="KW-1185">Reference proteome</keyword>
<evidence type="ECO:0000313" key="15">
    <source>
        <dbReference type="EMBL" id="GBQ04853.1"/>
    </source>
</evidence>
<feature type="transmembrane region" description="Helical" evidence="13">
    <location>
        <begin position="20"/>
        <end position="42"/>
    </location>
</feature>
<dbReference type="CDD" id="cd07302">
    <property type="entry name" value="CHD"/>
    <property type="match status" value="1"/>
</dbReference>
<dbReference type="InterPro" id="IPR029151">
    <property type="entry name" value="Sensor-like_sf"/>
</dbReference>
<organism evidence="15 16">
    <name type="scientific">Saccharibacter floricola DSM 15669</name>
    <dbReference type="NCBI Taxonomy" id="1123227"/>
    <lineage>
        <taxon>Bacteria</taxon>
        <taxon>Pseudomonadati</taxon>
        <taxon>Pseudomonadota</taxon>
        <taxon>Alphaproteobacteria</taxon>
        <taxon>Acetobacterales</taxon>
        <taxon>Acetobacteraceae</taxon>
        <taxon>Saccharibacter</taxon>
    </lineage>
</organism>
<keyword evidence="10 13" id="KW-1133">Transmembrane helix</keyword>
<evidence type="ECO:0000313" key="16">
    <source>
        <dbReference type="Proteomes" id="UP001062901"/>
    </source>
</evidence>
<dbReference type="CDD" id="cd12913">
    <property type="entry name" value="PDC1_MCP_like"/>
    <property type="match status" value="1"/>
</dbReference>
<evidence type="ECO:0000259" key="14">
    <source>
        <dbReference type="PROSITE" id="PS50125"/>
    </source>
</evidence>
<dbReference type="InterPro" id="IPR029787">
    <property type="entry name" value="Nucleotide_cyclase"/>
</dbReference>
<dbReference type="Proteomes" id="UP001062901">
    <property type="component" value="Unassembled WGS sequence"/>
</dbReference>
<comment type="subcellular location">
    <subcellularLocation>
        <location evidence="2">Cell membrane</location>
        <topology evidence="2">Multi-pass membrane protein</topology>
    </subcellularLocation>
</comment>
<accession>A0ABQ0NX24</accession>
<keyword evidence="4" id="KW-1003">Cell membrane</keyword>
<keyword evidence="11 13" id="KW-0472">Membrane</keyword>
<sequence>MSSDEIVDPAASLANRRWQIFQFIAPILGVLLVIGTIALVTLHTYHTMREGAIVLSRNLLRTQQRYITQEVSDYLSPATSTSIVARDALNRPDVDQNAATFMSLGRAVLKNAPQVDSFFLGDEDGRVWMVSRHGDNYVELALKKKNGENLFENTTTDSHGKFLSVERYPAGDYDSRTRPWYTGGIRHEHQEGSNRLYWTDPYPYVSTHQFIVTASTSFHTLDGHRFVFAINVSLNQLTKFVNSLKVGKSGKAVIVDLDGHVIAGRNMEGLEKPGFNAADVHLDPVIQPVFVRALNIFRVRGDGAGLVHARGQNYVTIASAMPLAKRSWVLLLNAPENDFASFTQDVQKQTIYFSLLIVGLASLLALGLIYQGRRVERLQKVIRGRSDEEKRENAILLRVANTPGLLNPSQEIPILTEALAERSGGKRVSVWRLLSDKQRLICEDMFDAARNVHAAGIELNKSSYEKLFETLSEMYAVNVSDATQDERFEVFHRLVMRTANTQRLLFFPVTEQHRPVGALMIENAGHNEGIERIVALASSVLAVRFAQEQRVEKTAPSTGQDSYFERAVADHDEQIHYVHGFLVNPLDGTKAVPETGLYPAVPLMVLEFAGAYTAQQDAAKQMIQLIGDLSSRIQNIARETGLFAVQVSGSRVVFLGSCQQKLNHGDALRLADSAIRIREACLMALAGINTDLTFRIGFDVGPVMASHLGKDPDVFNIWGEGLNVAELLARNSPDDGQIQVSEQAYQELRSYFLFRPRGDFYLPGSGVTRSYILAGRR</sequence>
<dbReference type="InterPro" id="IPR001054">
    <property type="entry name" value="A/G_cyclase"/>
</dbReference>
<dbReference type="Gene3D" id="3.30.450.20">
    <property type="entry name" value="PAS domain"/>
    <property type="match status" value="2"/>
</dbReference>
<keyword evidence="12" id="KW-0456">Lyase</keyword>
<dbReference type="EC" id="4.6.1.1" evidence="3"/>
<evidence type="ECO:0000256" key="11">
    <source>
        <dbReference type="ARBA" id="ARBA00023136"/>
    </source>
</evidence>
<evidence type="ECO:0000256" key="12">
    <source>
        <dbReference type="ARBA" id="ARBA00023239"/>
    </source>
</evidence>
<evidence type="ECO:0000256" key="9">
    <source>
        <dbReference type="ARBA" id="ARBA00022842"/>
    </source>
</evidence>
<gene>
    <name evidence="15" type="ORF">AA15669_0184</name>
</gene>
<keyword evidence="6" id="KW-0479">Metal-binding</keyword>
<dbReference type="SUPFAM" id="SSF55781">
    <property type="entry name" value="GAF domain-like"/>
    <property type="match status" value="1"/>
</dbReference>
<evidence type="ECO:0000256" key="13">
    <source>
        <dbReference type="SAM" id="Phobius"/>
    </source>
</evidence>